<dbReference type="Proteomes" id="UP000886700">
    <property type="component" value="Unplaced"/>
</dbReference>
<dbReference type="GO" id="GO:0005654">
    <property type="term" value="C:nucleoplasm"/>
    <property type="evidence" value="ECO:0007669"/>
    <property type="project" value="Ensembl"/>
</dbReference>
<feature type="region of interest" description="Disordered" evidence="14">
    <location>
        <begin position="1"/>
        <end position="42"/>
    </location>
</feature>
<dbReference type="STRING" id="10036.ENSMAUP00000002742"/>
<evidence type="ECO:0000256" key="4">
    <source>
        <dbReference type="ARBA" id="ARBA00021188"/>
    </source>
</evidence>
<evidence type="ECO:0000256" key="11">
    <source>
        <dbReference type="ARBA" id="ARBA00025196"/>
    </source>
</evidence>
<keyword evidence="6 12" id="KW-0698">rRNA processing</keyword>
<keyword evidence="7" id="KW-0597">Phosphoprotein</keyword>
<comment type="subcellular location">
    <subcellularLocation>
        <location evidence="1">Cytoplasm</location>
    </subcellularLocation>
    <subcellularLocation>
        <location evidence="2 12">Nucleus</location>
        <location evidence="2 12">Nucleolus</location>
    </subcellularLocation>
</comment>
<dbReference type="GO" id="GO:0006364">
    <property type="term" value="P:rRNA processing"/>
    <property type="evidence" value="ECO:0007669"/>
    <property type="project" value="UniProtKB-UniRule"/>
</dbReference>
<dbReference type="InterPro" id="IPR017422">
    <property type="entry name" value="WDR55"/>
</dbReference>
<dbReference type="RefSeq" id="XP_005069137.1">
    <property type="nucleotide sequence ID" value="XM_005069080.4"/>
</dbReference>
<gene>
    <name evidence="16" type="primary">Wdr55</name>
</gene>
<dbReference type="InterPro" id="IPR036322">
    <property type="entry name" value="WD40_repeat_dom_sf"/>
</dbReference>
<dbReference type="GO" id="GO:0005737">
    <property type="term" value="C:cytoplasm"/>
    <property type="evidence" value="ECO:0007669"/>
    <property type="project" value="UniProtKB-SubCell"/>
</dbReference>
<dbReference type="InterPro" id="IPR001680">
    <property type="entry name" value="WD40_rpt"/>
</dbReference>
<feature type="region of interest" description="Disordered" evidence="14">
    <location>
        <begin position="375"/>
        <end position="396"/>
    </location>
</feature>
<evidence type="ECO:0000256" key="5">
    <source>
        <dbReference type="ARBA" id="ARBA00022490"/>
    </source>
</evidence>
<evidence type="ECO:0000256" key="3">
    <source>
        <dbReference type="ARBA" id="ARBA00007625"/>
    </source>
</evidence>
<keyword evidence="9" id="KW-0677">Repeat</keyword>
<evidence type="ECO:0000313" key="15">
    <source>
        <dbReference type="Proteomes" id="UP000886700"/>
    </source>
</evidence>
<keyword evidence="8 12" id="KW-0853">WD repeat</keyword>
<comment type="similarity">
    <text evidence="3 12">Belongs to the WD repeat WDR55 family.</text>
</comment>
<reference evidence="16" key="1">
    <citation type="submission" date="2025-08" db="UniProtKB">
        <authorList>
            <consortium name="RefSeq"/>
        </authorList>
    </citation>
    <scope>IDENTIFICATION</scope>
    <source>
        <tissue evidence="16">Liver</tissue>
    </source>
</reference>
<dbReference type="AlphaFoldDB" id="A0A1U7QJU1"/>
<comment type="function">
    <text evidence="11 12">Nucleolar protein that acts as a modulator of rRNA synthesis. Plays a central role during organogenesis.</text>
</comment>
<dbReference type="Gene3D" id="2.130.10.10">
    <property type="entry name" value="YVTN repeat-like/Quinoprotein amine dehydrogenase"/>
    <property type="match status" value="2"/>
</dbReference>
<dbReference type="InterPro" id="IPR015943">
    <property type="entry name" value="WD40/YVTN_repeat-like_dom_sf"/>
</dbReference>
<dbReference type="FunFam" id="2.130.10.10:FF:000333">
    <property type="entry name" value="WD repeat-containing protein 55"/>
    <property type="match status" value="1"/>
</dbReference>
<dbReference type="PROSITE" id="PS50082">
    <property type="entry name" value="WD_REPEATS_2"/>
    <property type="match status" value="1"/>
</dbReference>
<evidence type="ECO:0000256" key="6">
    <source>
        <dbReference type="ARBA" id="ARBA00022552"/>
    </source>
</evidence>
<accession>A0A1U7QJU1</accession>
<evidence type="ECO:0000256" key="12">
    <source>
        <dbReference type="PIRNR" id="PIRNR038169"/>
    </source>
</evidence>
<dbReference type="CTD" id="54853"/>
<evidence type="ECO:0000256" key="9">
    <source>
        <dbReference type="ARBA" id="ARBA00022737"/>
    </source>
</evidence>
<keyword evidence="10 12" id="KW-0539">Nucleus</keyword>
<dbReference type="OrthoDB" id="2288928at2759"/>
<evidence type="ECO:0000313" key="16">
    <source>
        <dbReference type="RefSeq" id="XP_005069137.1"/>
    </source>
</evidence>
<proteinExistence type="inferred from homology"/>
<dbReference type="Pfam" id="PF24796">
    <property type="entry name" value="WDR55"/>
    <property type="match status" value="1"/>
</dbReference>
<sequence>MDRVGAVDRVCAVGRLGEDSPTEDSGDEEEDLDSKKAPQIRDTPEDIVLEAPASGLAFHPSRDLVAAGDVDGDVFVYSYSCQEGETKELWSSGHHLKSCRAVVFSEDGQKLVTVSKDKAIHVLDVEQGQLERRISKAHSAPINSLLLVDENVLVTGDDTGGVRLWDQRREGPLMDMQQHEEYIADMALDPAKKLLLTASGDGCLGVFNIKRRRFELLSEPQSGDLTSVTLMKYGKKVACGSSEGTIYLFNWNGFGATSDRFALRAESIDCMVPVTENLLCAGSTDGVIRAVNILPNRVVGTVGQHAGEPVEELALSHCGQFLASSGHDQRLKFWNMTQLRTVVVDDYRRRKKKGGPLRALSSKAWGTDDFFAGLREDGEDARAPEEAVRESDDDSD</sequence>
<dbReference type="GO" id="GO:0005730">
    <property type="term" value="C:nucleolus"/>
    <property type="evidence" value="ECO:0007669"/>
    <property type="project" value="UniProtKB-SubCell"/>
</dbReference>
<dbReference type="KEGG" id="maua:101838744"/>
<organism evidence="15 16">
    <name type="scientific">Mesocricetus auratus</name>
    <name type="common">Golden hamster</name>
    <dbReference type="NCBI Taxonomy" id="10036"/>
    <lineage>
        <taxon>Eukaryota</taxon>
        <taxon>Metazoa</taxon>
        <taxon>Chordata</taxon>
        <taxon>Craniata</taxon>
        <taxon>Vertebrata</taxon>
        <taxon>Euteleostomi</taxon>
        <taxon>Mammalia</taxon>
        <taxon>Eutheria</taxon>
        <taxon>Euarchontoglires</taxon>
        <taxon>Glires</taxon>
        <taxon>Rodentia</taxon>
        <taxon>Myomorpha</taxon>
        <taxon>Muroidea</taxon>
        <taxon>Cricetidae</taxon>
        <taxon>Cricetinae</taxon>
        <taxon>Mesocricetus</taxon>
    </lineage>
</organism>
<evidence type="ECO:0000256" key="14">
    <source>
        <dbReference type="SAM" id="MobiDB-lite"/>
    </source>
</evidence>
<evidence type="ECO:0000256" key="10">
    <source>
        <dbReference type="ARBA" id="ARBA00023242"/>
    </source>
</evidence>
<name>A0A1U7QJU1_MESAU</name>
<evidence type="ECO:0000256" key="2">
    <source>
        <dbReference type="ARBA" id="ARBA00004604"/>
    </source>
</evidence>
<feature type="compositionally biased region" description="Basic and acidic residues" evidence="14">
    <location>
        <begin position="375"/>
        <end position="390"/>
    </location>
</feature>
<evidence type="ECO:0000256" key="8">
    <source>
        <dbReference type="ARBA" id="ARBA00022574"/>
    </source>
</evidence>
<feature type="compositionally biased region" description="Acidic residues" evidence="14">
    <location>
        <begin position="20"/>
        <end position="32"/>
    </location>
</feature>
<keyword evidence="5" id="KW-0963">Cytoplasm</keyword>
<evidence type="ECO:0000256" key="13">
    <source>
        <dbReference type="PROSITE-ProRule" id="PRU00221"/>
    </source>
</evidence>
<dbReference type="SUPFAM" id="SSF50978">
    <property type="entry name" value="WD40 repeat-like"/>
    <property type="match status" value="1"/>
</dbReference>
<evidence type="ECO:0000256" key="1">
    <source>
        <dbReference type="ARBA" id="ARBA00004496"/>
    </source>
</evidence>
<dbReference type="PIRSF" id="PIRSF038169">
    <property type="entry name" value="WD_repeat_p55"/>
    <property type="match status" value="1"/>
</dbReference>
<dbReference type="FunFam" id="2.130.10.10:FF:000389">
    <property type="entry name" value="WD repeat-containing protein 55"/>
    <property type="match status" value="1"/>
</dbReference>
<protein>
    <recommendedName>
        <fullName evidence="4 12">WD repeat-containing protein 55</fullName>
    </recommendedName>
</protein>
<dbReference type="PANTHER" id="PTHR44019">
    <property type="entry name" value="WD REPEAT-CONTAINING PROTEIN 55"/>
    <property type="match status" value="1"/>
</dbReference>
<feature type="repeat" description="WD" evidence="13">
    <location>
        <begin position="135"/>
        <end position="166"/>
    </location>
</feature>
<keyword evidence="15" id="KW-1185">Reference proteome</keyword>
<evidence type="ECO:0000256" key="7">
    <source>
        <dbReference type="ARBA" id="ARBA00022553"/>
    </source>
</evidence>
<dbReference type="eggNOG" id="KOG2444">
    <property type="taxonomic scope" value="Eukaryota"/>
</dbReference>
<dbReference type="GeneID" id="101838744"/>
<dbReference type="SMART" id="SM00320">
    <property type="entry name" value="WD40"/>
    <property type="match status" value="6"/>
</dbReference>
<dbReference type="PANTHER" id="PTHR44019:SF20">
    <property type="entry name" value="WD REPEAT-CONTAINING PROTEIN 55"/>
    <property type="match status" value="1"/>
</dbReference>
<dbReference type="InterPro" id="IPR050505">
    <property type="entry name" value="WDR55/POC1"/>
</dbReference>